<evidence type="ECO:0000256" key="1">
    <source>
        <dbReference type="ARBA" id="ARBA00004370"/>
    </source>
</evidence>
<evidence type="ECO:0000256" key="5">
    <source>
        <dbReference type="SAM" id="Phobius"/>
    </source>
</evidence>
<evidence type="ECO:0000259" key="6">
    <source>
        <dbReference type="PROSITE" id="PS50111"/>
    </source>
</evidence>
<dbReference type="FunFam" id="1.10.287.950:FF:000001">
    <property type="entry name" value="Methyl-accepting chemotaxis sensory transducer"/>
    <property type="match status" value="1"/>
</dbReference>
<dbReference type="EMBL" id="LKHS01000005">
    <property type="protein sequence ID" value="KQH86852.1"/>
    <property type="molecule type" value="Genomic_DNA"/>
</dbReference>
<feature type="transmembrane region" description="Helical" evidence="5">
    <location>
        <begin position="225"/>
        <end position="250"/>
    </location>
</feature>
<dbReference type="Pfam" id="PF00672">
    <property type="entry name" value="HAMP"/>
    <property type="match status" value="1"/>
</dbReference>
<organism evidence="8 9">
    <name type="scientific">Vibrio furnissii</name>
    <dbReference type="NCBI Taxonomy" id="29494"/>
    <lineage>
        <taxon>Bacteria</taxon>
        <taxon>Pseudomonadati</taxon>
        <taxon>Pseudomonadota</taxon>
        <taxon>Gammaproteobacteria</taxon>
        <taxon>Vibrionales</taxon>
        <taxon>Vibrionaceae</taxon>
        <taxon>Vibrio</taxon>
    </lineage>
</organism>
<comment type="subcellular location">
    <subcellularLocation>
        <location evidence="1">Membrane</location>
    </subcellularLocation>
</comment>
<dbReference type="Pfam" id="PF00015">
    <property type="entry name" value="MCPsignal"/>
    <property type="match status" value="1"/>
</dbReference>
<dbReference type="PROSITE" id="PS50111">
    <property type="entry name" value="CHEMOTAXIS_TRANSDUC_2"/>
    <property type="match status" value="1"/>
</dbReference>
<dbReference type="GO" id="GO:0006935">
    <property type="term" value="P:chemotaxis"/>
    <property type="evidence" value="ECO:0007669"/>
    <property type="project" value="UniProtKB-ARBA"/>
</dbReference>
<feature type="domain" description="HAMP" evidence="7">
    <location>
        <begin position="247"/>
        <end position="301"/>
    </location>
</feature>
<dbReference type="GO" id="GO:0016020">
    <property type="term" value="C:membrane"/>
    <property type="evidence" value="ECO:0007669"/>
    <property type="project" value="UniProtKB-SubCell"/>
</dbReference>
<dbReference type="CDD" id="cd11386">
    <property type="entry name" value="MCP_signal"/>
    <property type="match status" value="1"/>
</dbReference>
<feature type="domain" description="Methyl-accepting transducer" evidence="6">
    <location>
        <begin position="306"/>
        <end position="542"/>
    </location>
</feature>
<keyword evidence="2 4" id="KW-0807">Transducer</keyword>
<dbReference type="CDD" id="cd06225">
    <property type="entry name" value="HAMP"/>
    <property type="match status" value="1"/>
</dbReference>
<keyword evidence="9" id="KW-1185">Reference proteome</keyword>
<sequence length="579" mass="62826">MQNFSFKNKLILLIVSIITVTILVSYLSVNHFISGYIYQSDTKNITHNIDLVDHKLNSELGAKIALASSLNFSMMDIVDTKENSGFYRIIKIVSGYAFDDTGSMDDAKAQKYIGLAETQGMEPTISPVEIEDGHPMLTISVKRVDDSVNFFVLDLNELTSVLKNYSLEGSYLELTSSNNVTIFSNKSGTNLIPISREVKVGDQNWTLTGYIDLDKIQSNTNRLNWMITLALLASAAIIIPLSVLMLHFAFKPLLRLKDLVAGLSQGNGDLTQRLDATSKDEIGQISASINRFIEQLQGMFIQVSSSSSQIDGAVNQLSNQSASNVQMLQSHTVETEQVIAAIEEMSATAASIAQSASDAAKLTERTNTYADESKHTVNDAVSSVSELESDVAEMSHTIGAMSEDTKQISTVLQVIGDIAEQTNLLALNAAIEAARAGEQGRGFAVVADEVRALAARTQQSTAQINDMLSKLRQTSDNVVTKMESTRRSCEATSNSTHKVMTSLNTVTTSVVEINDLNTLMATSAEQQSQVTGEISRNMAAIQNLIGQLNHNASDTDVISRELGDTSNGLSHVVGQFKVQ</sequence>
<keyword evidence="5" id="KW-0812">Transmembrane</keyword>
<proteinExistence type="inferred from homology"/>
<name>A0A0Q2Y2B4_VIBFU</name>
<dbReference type="SUPFAM" id="SSF58104">
    <property type="entry name" value="Methyl-accepting chemotaxis protein (MCP) signaling domain"/>
    <property type="match status" value="1"/>
</dbReference>
<dbReference type="PROSITE" id="PS50885">
    <property type="entry name" value="HAMP"/>
    <property type="match status" value="1"/>
</dbReference>
<evidence type="ECO:0000256" key="4">
    <source>
        <dbReference type="PROSITE-ProRule" id="PRU00284"/>
    </source>
</evidence>
<dbReference type="AlphaFoldDB" id="A0A0Q2Y2B4"/>
<evidence type="ECO:0000256" key="3">
    <source>
        <dbReference type="ARBA" id="ARBA00029447"/>
    </source>
</evidence>
<dbReference type="Proteomes" id="UP000051221">
    <property type="component" value="Unassembled WGS sequence"/>
</dbReference>
<dbReference type="InterPro" id="IPR003660">
    <property type="entry name" value="HAMP_dom"/>
</dbReference>
<dbReference type="InterPro" id="IPR004089">
    <property type="entry name" value="MCPsignal_dom"/>
</dbReference>
<dbReference type="SMART" id="SM00283">
    <property type="entry name" value="MA"/>
    <property type="match status" value="1"/>
</dbReference>
<evidence type="ECO:0000259" key="7">
    <source>
        <dbReference type="PROSITE" id="PS50885"/>
    </source>
</evidence>
<dbReference type="GO" id="GO:0007165">
    <property type="term" value="P:signal transduction"/>
    <property type="evidence" value="ECO:0007669"/>
    <property type="project" value="UniProtKB-KW"/>
</dbReference>
<keyword evidence="5" id="KW-1133">Transmembrane helix</keyword>
<evidence type="ECO:0000313" key="9">
    <source>
        <dbReference type="Proteomes" id="UP000051221"/>
    </source>
</evidence>
<dbReference type="SMART" id="SM00304">
    <property type="entry name" value="HAMP"/>
    <property type="match status" value="1"/>
</dbReference>
<dbReference type="RefSeq" id="WP_055465744.1">
    <property type="nucleotide sequence ID" value="NZ_LKHS01000005.1"/>
</dbReference>
<dbReference type="PANTHER" id="PTHR32089">
    <property type="entry name" value="METHYL-ACCEPTING CHEMOTAXIS PROTEIN MCPB"/>
    <property type="match status" value="1"/>
</dbReference>
<dbReference type="PANTHER" id="PTHR32089:SF55">
    <property type="entry name" value="METHYL ACCEPTING SENSORY TRANSDUCER WITH CACHE_2 SMALL MOLECULE BINDING DOMAIN"/>
    <property type="match status" value="1"/>
</dbReference>
<dbReference type="InParanoid" id="A0A0Q2Y2B4"/>
<reference evidence="8 9" key="1">
    <citation type="submission" date="2015-08" db="EMBL/GenBank/DDBJ databases">
        <title>Antibacterial properties of a collection of Vibrionaceae strains.</title>
        <authorList>
            <person name="Giubergia S."/>
        </authorList>
    </citation>
    <scope>NUCLEOTIDE SEQUENCE [LARGE SCALE GENOMIC DNA]</scope>
    <source>
        <strain evidence="8 9">S0821</strain>
    </source>
</reference>
<evidence type="ECO:0000313" key="8">
    <source>
        <dbReference type="EMBL" id="KQH86852.1"/>
    </source>
</evidence>
<keyword evidence="5" id="KW-0472">Membrane</keyword>
<accession>A0A0Q2Y2B4</accession>
<dbReference type="Gene3D" id="1.10.287.950">
    <property type="entry name" value="Methyl-accepting chemotaxis protein"/>
    <property type="match status" value="1"/>
</dbReference>
<feature type="transmembrane region" description="Helical" evidence="5">
    <location>
        <begin position="12"/>
        <end position="38"/>
    </location>
</feature>
<comment type="caution">
    <text evidence="8">The sequence shown here is derived from an EMBL/GenBank/DDBJ whole genome shotgun (WGS) entry which is preliminary data.</text>
</comment>
<protein>
    <submittedName>
        <fullName evidence="8">Chemotaxis protein</fullName>
    </submittedName>
</protein>
<gene>
    <name evidence="8" type="ORF">AMR76_07160</name>
</gene>
<evidence type="ECO:0000256" key="2">
    <source>
        <dbReference type="ARBA" id="ARBA00023224"/>
    </source>
</evidence>
<comment type="similarity">
    <text evidence="3">Belongs to the methyl-accepting chemotaxis (MCP) protein family.</text>
</comment>